<proteinExistence type="predicted"/>
<evidence type="ECO:0000313" key="2">
    <source>
        <dbReference type="Proteomes" id="UP000030143"/>
    </source>
</evidence>
<keyword evidence="2" id="KW-1185">Reference proteome</keyword>
<dbReference type="GeneID" id="27678189"/>
<dbReference type="HOGENOM" id="CLU_1124872_0_0_1"/>
<reference evidence="1 2" key="1">
    <citation type="journal article" date="2015" name="Mol. Plant Microbe Interact.">
        <title>Genome, transcriptome, and functional analyses of Penicillium expansum provide new insights into secondary metabolism and pathogenicity.</title>
        <authorList>
            <person name="Ballester A.R."/>
            <person name="Marcet-Houben M."/>
            <person name="Levin E."/>
            <person name="Sela N."/>
            <person name="Selma-Lazaro C."/>
            <person name="Carmona L."/>
            <person name="Wisniewski M."/>
            <person name="Droby S."/>
            <person name="Gonzalez-Candelas L."/>
            <person name="Gabaldon T."/>
        </authorList>
    </citation>
    <scope>NUCLEOTIDE SEQUENCE [LARGE SCALE GENOMIC DNA]</scope>
    <source>
        <strain evidence="1 2">MD-8</strain>
    </source>
</reference>
<dbReference type="OrthoDB" id="4345765at2759"/>
<dbReference type="PhylomeDB" id="A0A0A2ICG3"/>
<sequence>MADFIMPRTACEDLGTLSSDKKKPPCGLRDEPAIYLTTLWCLQCFRYRVRNWDRGQPFDVVCTISTVSPQMCTSCKDAKDQCDWIPQGIRGHVFELMALIQFLEEYWGDNYDVYEGLRTVVCDLCAAFDHLVETHRKAHMLTGNVSEKAKAGYSAWCNAREHTIRPSTQYTKAPHHKYAVRATEHLRLRMGEEASISWAAAICAFKTSVKEIIREFTRDLEPMLTSAYINCAMEQFPLEIPEL</sequence>
<dbReference type="AlphaFoldDB" id="A0A0A2ICG3"/>
<gene>
    <name evidence="1" type="ORF">PEX2_054960</name>
</gene>
<dbReference type="RefSeq" id="XP_016600768.1">
    <property type="nucleotide sequence ID" value="XM_016742770.1"/>
</dbReference>
<dbReference type="STRING" id="27334.A0A0A2ICG3"/>
<dbReference type="Proteomes" id="UP000030143">
    <property type="component" value="Unassembled WGS sequence"/>
</dbReference>
<comment type="caution">
    <text evidence="1">The sequence shown here is derived from an EMBL/GenBank/DDBJ whole genome shotgun (WGS) entry which is preliminary data.</text>
</comment>
<dbReference type="VEuPathDB" id="FungiDB:PEXP_030070"/>
<accession>A0A0A2ICG3</accession>
<name>A0A0A2ICG3_PENEN</name>
<protein>
    <submittedName>
        <fullName evidence="1">Uncharacterized protein</fullName>
    </submittedName>
</protein>
<dbReference type="EMBL" id="JQFZ01000090">
    <property type="protein sequence ID" value="KGO59655.1"/>
    <property type="molecule type" value="Genomic_DNA"/>
</dbReference>
<organism evidence="1 2">
    <name type="scientific">Penicillium expansum</name>
    <name type="common">Blue mold rot fungus</name>
    <dbReference type="NCBI Taxonomy" id="27334"/>
    <lineage>
        <taxon>Eukaryota</taxon>
        <taxon>Fungi</taxon>
        <taxon>Dikarya</taxon>
        <taxon>Ascomycota</taxon>
        <taxon>Pezizomycotina</taxon>
        <taxon>Eurotiomycetes</taxon>
        <taxon>Eurotiomycetidae</taxon>
        <taxon>Eurotiales</taxon>
        <taxon>Aspergillaceae</taxon>
        <taxon>Penicillium</taxon>
    </lineage>
</organism>
<evidence type="ECO:0000313" key="1">
    <source>
        <dbReference type="EMBL" id="KGO59655.1"/>
    </source>
</evidence>